<dbReference type="EMBL" id="KL367498">
    <property type="protein sequence ID" value="KFD69099.1"/>
    <property type="molecule type" value="Genomic_DNA"/>
</dbReference>
<name>A0A085MG94_9BILA</name>
<evidence type="ECO:0000313" key="4">
    <source>
        <dbReference type="EMBL" id="KFD69099.1"/>
    </source>
</evidence>
<reference evidence="3 5" key="1">
    <citation type="journal article" date="2014" name="Nat. Genet.">
        <title>Genome and transcriptome of the porcine whipworm Trichuris suis.</title>
        <authorList>
            <person name="Jex A.R."/>
            <person name="Nejsum P."/>
            <person name="Schwarz E.M."/>
            <person name="Hu L."/>
            <person name="Young N.D."/>
            <person name="Hall R.S."/>
            <person name="Korhonen P.K."/>
            <person name="Liao S."/>
            <person name="Thamsborg S."/>
            <person name="Xia J."/>
            <person name="Xu P."/>
            <person name="Wang S."/>
            <person name="Scheerlinck J.P."/>
            <person name="Hofmann A."/>
            <person name="Sternberg P.W."/>
            <person name="Wang J."/>
            <person name="Gasser R.B."/>
        </authorList>
    </citation>
    <scope>NUCLEOTIDE SEQUENCE [LARGE SCALE GENOMIC DNA]</scope>
    <source>
        <strain evidence="4">DCEP-RM93F</strain>
        <strain evidence="3">DCEP-RM93M</strain>
    </source>
</reference>
<organism evidence="3 5">
    <name type="scientific">Trichuris suis</name>
    <name type="common">pig whipworm</name>
    <dbReference type="NCBI Taxonomy" id="68888"/>
    <lineage>
        <taxon>Eukaryota</taxon>
        <taxon>Metazoa</taxon>
        <taxon>Ecdysozoa</taxon>
        <taxon>Nematoda</taxon>
        <taxon>Enoplea</taxon>
        <taxon>Dorylaimia</taxon>
        <taxon>Trichinellida</taxon>
        <taxon>Trichuridae</taxon>
        <taxon>Trichuris</taxon>
    </lineage>
</organism>
<evidence type="ECO:0000313" key="3">
    <source>
        <dbReference type="EMBL" id="KFD56240.1"/>
    </source>
</evidence>
<evidence type="ECO:0000256" key="2">
    <source>
        <dbReference type="SAM" id="Phobius"/>
    </source>
</evidence>
<dbReference type="Proteomes" id="UP000030758">
    <property type="component" value="Unassembled WGS sequence"/>
</dbReference>
<gene>
    <name evidence="3" type="ORF">M513_03018</name>
    <name evidence="4" type="ORF">M514_03018</name>
</gene>
<feature type="compositionally biased region" description="Polar residues" evidence="1">
    <location>
        <begin position="116"/>
        <end position="125"/>
    </location>
</feature>
<feature type="region of interest" description="Disordered" evidence="1">
    <location>
        <begin position="53"/>
        <end position="133"/>
    </location>
</feature>
<feature type="compositionally biased region" description="Basic and acidic residues" evidence="1">
    <location>
        <begin position="53"/>
        <end position="68"/>
    </location>
</feature>
<keyword evidence="2" id="KW-0472">Membrane</keyword>
<keyword evidence="2" id="KW-1133">Transmembrane helix</keyword>
<dbReference type="Proteomes" id="UP000030764">
    <property type="component" value="Unassembled WGS sequence"/>
</dbReference>
<proteinExistence type="predicted"/>
<feature type="transmembrane region" description="Helical" evidence="2">
    <location>
        <begin position="26"/>
        <end position="48"/>
    </location>
</feature>
<protein>
    <recommendedName>
        <fullName evidence="6">Transmembrane protein</fullName>
    </recommendedName>
</protein>
<accession>A0A085MG94</accession>
<dbReference type="EMBL" id="KL363195">
    <property type="protein sequence ID" value="KFD56240.1"/>
    <property type="molecule type" value="Genomic_DNA"/>
</dbReference>
<evidence type="ECO:0008006" key="6">
    <source>
        <dbReference type="Google" id="ProtNLM"/>
    </source>
</evidence>
<evidence type="ECO:0000313" key="5">
    <source>
        <dbReference type="Proteomes" id="UP000030764"/>
    </source>
</evidence>
<evidence type="ECO:0000256" key="1">
    <source>
        <dbReference type="SAM" id="MobiDB-lite"/>
    </source>
</evidence>
<keyword evidence="2" id="KW-0812">Transmembrane</keyword>
<dbReference type="AlphaFoldDB" id="A0A085MG94"/>
<keyword evidence="5" id="KW-1185">Reference proteome</keyword>
<sequence length="133" mass="14755">MRPNALTNSGHQLHPRSVRLDRQQMLAGPSVLFAIVASLFLFFFSFFFDDNDRQGTKKQRERERERTFQRAALSAASTSKPNGDNKARKTQGGAAHNVPATGPDRTKRPDGLISFSGGNTNTSARRYTKKSGE</sequence>